<dbReference type="GO" id="GO:0004190">
    <property type="term" value="F:aspartic-type endopeptidase activity"/>
    <property type="evidence" value="ECO:0007669"/>
    <property type="project" value="InterPro"/>
</dbReference>
<feature type="region of interest" description="Disordered" evidence="1">
    <location>
        <begin position="694"/>
        <end position="721"/>
    </location>
</feature>
<dbReference type="InterPro" id="IPR021109">
    <property type="entry name" value="Peptidase_aspartic_dom_sf"/>
</dbReference>
<reference evidence="3 4" key="1">
    <citation type="submission" date="2014-03" db="EMBL/GenBank/DDBJ databases">
        <title>The Genome Sequence of Plasmodium fragile nilgiri.</title>
        <authorList>
            <consortium name="The Broad Institute Genomics Platform"/>
            <consortium name="The Broad Institute Genome Sequencing Center for Infectious Disease"/>
            <person name="Neafsey D."/>
            <person name="Duraisingh M."/>
            <person name="Young S.K."/>
            <person name="Zeng Q."/>
            <person name="Gargeya S."/>
            <person name="Abouelleil A."/>
            <person name="Alvarado L."/>
            <person name="Chapman S.B."/>
            <person name="Gainer-Dewar J."/>
            <person name="Goldberg J."/>
            <person name="Griggs A."/>
            <person name="Gujja S."/>
            <person name="Hansen M."/>
            <person name="Howarth C."/>
            <person name="Imamovic A."/>
            <person name="Larimer J."/>
            <person name="Pearson M."/>
            <person name="Poon T.W."/>
            <person name="Priest M."/>
            <person name="Roberts A."/>
            <person name="Saif S."/>
            <person name="Shea T."/>
            <person name="Sykes S."/>
            <person name="Wortman J."/>
            <person name="Nusbaum C."/>
            <person name="Birren B."/>
        </authorList>
    </citation>
    <scope>NUCLEOTIDE SEQUENCE [LARGE SCALE GENOMIC DNA]</scope>
    <source>
        <strain evidence="4">nilgiri</strain>
    </source>
</reference>
<dbReference type="OrthoDB" id="377242at2759"/>
<feature type="signal peptide" evidence="2">
    <location>
        <begin position="1"/>
        <end position="20"/>
    </location>
</feature>
<dbReference type="SUPFAM" id="SSF50630">
    <property type="entry name" value="Acid proteases"/>
    <property type="match status" value="1"/>
</dbReference>
<dbReference type="OMA" id="NKGMYLL"/>
<evidence type="ECO:0008006" key="5">
    <source>
        <dbReference type="Google" id="ProtNLM"/>
    </source>
</evidence>
<evidence type="ECO:0000313" key="4">
    <source>
        <dbReference type="Proteomes" id="UP000054561"/>
    </source>
</evidence>
<dbReference type="EMBL" id="KQ001705">
    <property type="protein sequence ID" value="KJP85986.1"/>
    <property type="molecule type" value="Genomic_DNA"/>
</dbReference>
<dbReference type="VEuPathDB" id="PlasmoDB:AK88_04395"/>
<accession>A0A0D9QJS6</accession>
<dbReference type="PROSITE" id="PS00141">
    <property type="entry name" value="ASP_PROTEASE"/>
    <property type="match status" value="1"/>
</dbReference>
<protein>
    <recommendedName>
        <fullName evidence="5">Peptidase A2 domain-containing protein</fullName>
    </recommendedName>
</protein>
<organism evidence="3 4">
    <name type="scientific">Plasmodium fragile</name>
    <dbReference type="NCBI Taxonomy" id="5857"/>
    <lineage>
        <taxon>Eukaryota</taxon>
        <taxon>Sar</taxon>
        <taxon>Alveolata</taxon>
        <taxon>Apicomplexa</taxon>
        <taxon>Aconoidasida</taxon>
        <taxon>Haemosporida</taxon>
        <taxon>Plasmodiidae</taxon>
        <taxon>Plasmodium</taxon>
        <taxon>Plasmodium (Plasmodium)</taxon>
    </lineage>
</organism>
<evidence type="ECO:0000313" key="3">
    <source>
        <dbReference type="EMBL" id="KJP85986.1"/>
    </source>
</evidence>
<feature type="compositionally biased region" description="Acidic residues" evidence="1">
    <location>
        <begin position="701"/>
        <end position="710"/>
    </location>
</feature>
<gene>
    <name evidence="3" type="ORF">AK88_04395</name>
</gene>
<dbReference type="RefSeq" id="XP_012337428.1">
    <property type="nucleotide sequence ID" value="XM_012482005.1"/>
</dbReference>
<feature type="region of interest" description="Disordered" evidence="1">
    <location>
        <begin position="751"/>
        <end position="775"/>
    </location>
</feature>
<dbReference type="GeneID" id="24269709"/>
<feature type="region of interest" description="Disordered" evidence="1">
    <location>
        <begin position="808"/>
        <end position="839"/>
    </location>
</feature>
<dbReference type="AlphaFoldDB" id="A0A0D9QJS6"/>
<dbReference type="Proteomes" id="UP000054561">
    <property type="component" value="Unassembled WGS sequence"/>
</dbReference>
<dbReference type="InterPro" id="IPR001969">
    <property type="entry name" value="Aspartic_peptidase_AS"/>
</dbReference>
<feature type="chain" id="PRO_5002343609" description="Peptidase A2 domain-containing protein" evidence="2">
    <location>
        <begin position="21"/>
        <end position="922"/>
    </location>
</feature>
<evidence type="ECO:0000256" key="2">
    <source>
        <dbReference type="SAM" id="SignalP"/>
    </source>
</evidence>
<name>A0A0D9QJS6_PLAFR</name>
<proteinExistence type="predicted"/>
<evidence type="ECO:0000256" key="1">
    <source>
        <dbReference type="SAM" id="MobiDB-lite"/>
    </source>
</evidence>
<dbReference type="Gene3D" id="2.40.70.10">
    <property type="entry name" value="Acid Proteases"/>
    <property type="match status" value="1"/>
</dbReference>
<keyword evidence="2" id="KW-0732">Signal</keyword>
<feature type="compositionally biased region" description="Low complexity" evidence="1">
    <location>
        <begin position="830"/>
        <end position="839"/>
    </location>
</feature>
<dbReference type="GO" id="GO:0006508">
    <property type="term" value="P:proteolysis"/>
    <property type="evidence" value="ECO:0007669"/>
    <property type="project" value="InterPro"/>
</dbReference>
<feature type="compositionally biased region" description="Acidic residues" evidence="1">
    <location>
        <begin position="759"/>
        <end position="773"/>
    </location>
</feature>
<keyword evidence="4" id="KW-1185">Reference proteome</keyword>
<sequence>MPVLFGFLLLSLLLFDFYDTLKLRSSADRIIHVSEKGSYLPTPWSLSHSSNARHLFIHNKNGFEGRLRCDRNNPSVKRRKEELFLSRDEPGFVKNEMKIETFKSPSGNEFLCTKLMMNNKEKRFIVDLCSDNSFLFFRGDDFLFKNDSSNGGDSFERDKGPPHLWFGQEDVQNVHEELYLNNTKVEVEKVVKAKGGRDKKLFQFYLMQDKELDKNLDGIIGFDFFSHFNTFLFDSVNMKIELGGEDASNIMQQWASTPDGHCHKVKVHNYSDHIKYFSIDVNNKLYKGLLDSGTSKTLVINSDVKLEREDQGANGVAVENILNQRFTVSKLKNINRFTILTKDSQVRMPLQMNEMYVSENVFPYLDSNVVLLGLDFLLNRKLLFDLKNGTLYMYCEATGCSPDTVMGEGNSPHAVSGDIKNNPVIIDQVKVEQKCAEIYEKLKSKELSFLNITKELEKDQVDMQDCKSTNDVIKKYATKILYGAEQLPRRESSRKDDPEFEQRYNEMTNFFKKLSPEEKQNMLNKMVHALRSDYRGDGEWGGGSSTAGADPTNEQQYPPRDNHQYERASEILEKYVVHEMEKKQYSLHRFKSCNANRRNEKAVEEEFNHLSALYNAHPEFSFEILNDFKRELSGRRINVHTLQSERDIIRKVAETRVYNQNGNLNKEGRNRKRKNIIVRRFSNDDNNIHTQIIIRRNGLDPSDDDNEDGAEEGKDGKYNQYGNLDRMEDLFPNSLFSGIFKNFFGDNNRSEHYRSGGGEDSDEGGGYDGEEDHQDGGDLLSELNNFFGFGNMGENFFRKKKKSVIGFKTKDPTNMGTGAEGDDKKRGNGTSDDTSSNISNDISNAIKEEKDTDIIYLLHKVQKLNDANLKSFILQSLKNDNVRRILVDALKKGYQSAHDECRTQGDNKGMYLLQMLKQTGIF</sequence>
<feature type="region of interest" description="Disordered" evidence="1">
    <location>
        <begin position="537"/>
        <end position="565"/>
    </location>
</feature>